<sequence length="217" mass="23946">MKDILYTLSVIVISCSILVGCNDKQEPDKIQNNTENPNTEEEQDVNENEDNENIEESNKEETDTSSSALDSDVEDQLDLQVGDTGVFDTTLGTYEMTVDSAEVTNSEIDGISPKFDNFILLDITIKNISEQVLDLDDLMVSMEATDNLDMAGYTDSSGIFDSIEEITGTIEPGETVAGQFITESYDSDEYFFRKNPGNVAGGSSNQVIWKINTDEAR</sequence>
<keyword evidence="1" id="KW-0732">Signal</keyword>
<dbReference type="PROSITE" id="PS51257">
    <property type="entry name" value="PROKAR_LIPOPROTEIN"/>
    <property type="match status" value="1"/>
</dbReference>
<accession>A0A6N8FG64</accession>
<organism evidence="4 5">
    <name type="scientific">Ornithinibacillus caprae</name>
    <dbReference type="NCBI Taxonomy" id="2678566"/>
    <lineage>
        <taxon>Bacteria</taxon>
        <taxon>Bacillati</taxon>
        <taxon>Bacillota</taxon>
        <taxon>Bacilli</taxon>
        <taxon>Bacillales</taxon>
        <taxon>Bacillaceae</taxon>
        <taxon>Ornithinibacillus</taxon>
    </lineage>
</organism>
<dbReference type="AlphaFoldDB" id="A0A6N8FG64"/>
<comment type="caution">
    <text evidence="4">The sequence shown here is derived from an EMBL/GenBank/DDBJ whole genome shotgun (WGS) entry which is preliminary data.</text>
</comment>
<keyword evidence="5" id="KW-1185">Reference proteome</keyword>
<reference evidence="4 5" key="1">
    <citation type="submission" date="2019-11" db="EMBL/GenBank/DDBJ databases">
        <authorList>
            <person name="Li X."/>
        </authorList>
    </citation>
    <scope>NUCLEOTIDE SEQUENCE [LARGE SCALE GENOMIC DNA]</scope>
    <source>
        <strain evidence="4 5">L9</strain>
    </source>
</reference>
<feature type="region of interest" description="Disordered" evidence="2">
    <location>
        <begin position="25"/>
        <end position="75"/>
    </location>
</feature>
<evidence type="ECO:0000259" key="3">
    <source>
        <dbReference type="Pfam" id="PF11611"/>
    </source>
</evidence>
<feature type="compositionally biased region" description="Acidic residues" evidence="2">
    <location>
        <begin position="38"/>
        <end position="55"/>
    </location>
</feature>
<dbReference type="EMBL" id="WOCA01000001">
    <property type="protein sequence ID" value="MUK87037.1"/>
    <property type="molecule type" value="Genomic_DNA"/>
</dbReference>
<evidence type="ECO:0000313" key="5">
    <source>
        <dbReference type="Proteomes" id="UP000469125"/>
    </source>
</evidence>
<dbReference type="InterPro" id="IPR029051">
    <property type="entry name" value="DUF4352"/>
</dbReference>
<dbReference type="InterPro" id="IPR029050">
    <property type="entry name" value="Immunoprotect_excell_Ig-like"/>
</dbReference>
<gene>
    <name evidence="4" type="ORF">GMD78_01295</name>
</gene>
<evidence type="ECO:0000256" key="1">
    <source>
        <dbReference type="ARBA" id="ARBA00022729"/>
    </source>
</evidence>
<evidence type="ECO:0000313" key="4">
    <source>
        <dbReference type="EMBL" id="MUK87037.1"/>
    </source>
</evidence>
<proteinExistence type="predicted"/>
<protein>
    <submittedName>
        <fullName evidence="4">DUF4352 domain-containing protein</fullName>
    </submittedName>
</protein>
<dbReference type="Gene3D" id="2.60.40.1240">
    <property type="match status" value="1"/>
</dbReference>
<name>A0A6N8FG64_9BACI</name>
<dbReference type="Pfam" id="PF11611">
    <property type="entry name" value="DUF4352"/>
    <property type="match status" value="1"/>
</dbReference>
<dbReference type="Proteomes" id="UP000469125">
    <property type="component" value="Unassembled WGS sequence"/>
</dbReference>
<evidence type="ECO:0000256" key="2">
    <source>
        <dbReference type="SAM" id="MobiDB-lite"/>
    </source>
</evidence>
<dbReference type="RefSeq" id="WP_155666372.1">
    <property type="nucleotide sequence ID" value="NZ_WOCA01000001.1"/>
</dbReference>
<feature type="domain" description="DUF4352" evidence="3">
    <location>
        <begin position="90"/>
        <end position="179"/>
    </location>
</feature>